<evidence type="ECO:0000256" key="1">
    <source>
        <dbReference type="ARBA" id="ARBA00004418"/>
    </source>
</evidence>
<dbReference type="EMBL" id="UGHR01000003">
    <property type="protein sequence ID" value="STR44605.1"/>
    <property type="molecule type" value="Genomic_DNA"/>
</dbReference>
<protein>
    <submittedName>
        <fullName evidence="5">Carbohydrate ABC transporter substrate-binding protein (CUT1 family)</fullName>
    </submittedName>
    <submittedName>
        <fullName evidence="4">Probable ABC transporter-binding protein DR_1438</fullName>
    </submittedName>
</protein>
<sequence>MRKKLITSAMIIAGVLSTSPVFAAEKVKLEFWTMNMAPKFNRYFTDLTTQFNQKNPTLEAVWVDMNWDQIQPKLIAAIAAGNPPALVNFNVPWVHDFARQGNILALDEYLGADKNLYQTNALKDVTYKGKIYAFPWYNSVSVIAYNKDLFNKAGIKAPPKSFDELLAQAKTISEKTKTPAFAPKLSAESGGSFINWFYYAGLPVIENGQAVFNSPKHIALLQKFADLYKAGAMPKDVFKMEFEQEIASYNTQRIAMMTTAPQALKRTQTDSKAIYAKTDIAAFPIAEGKMAFGGWMMDYVIPTGAKSPADAAKLGKFVTSDAAQLAFSKETGTTFPSTKLAATDGYFMSGAKSNDPVEKSRAIAALSIGNAKTLTLEPGILPDETTMQRTLQNEIQAAITGRKSAKAALDATVKNWNERLKK</sequence>
<evidence type="ECO:0000313" key="5">
    <source>
        <dbReference type="EMBL" id="TCU86194.1"/>
    </source>
</evidence>
<comment type="subcellular location">
    <subcellularLocation>
        <location evidence="1">Periplasm</location>
    </subcellularLocation>
</comment>
<evidence type="ECO:0000256" key="3">
    <source>
        <dbReference type="SAM" id="SignalP"/>
    </source>
</evidence>
<dbReference type="Gene3D" id="3.40.190.10">
    <property type="entry name" value="Periplasmic binding protein-like II"/>
    <property type="match status" value="1"/>
</dbReference>
<comment type="similarity">
    <text evidence="2">Belongs to the bacterial solute-binding protein 1 family.</text>
</comment>
<dbReference type="Pfam" id="PF01547">
    <property type="entry name" value="SBP_bac_1"/>
    <property type="match status" value="1"/>
</dbReference>
<evidence type="ECO:0000256" key="2">
    <source>
        <dbReference type="ARBA" id="ARBA00008520"/>
    </source>
</evidence>
<reference evidence="4 6" key="1">
    <citation type="submission" date="2018-06" db="EMBL/GenBank/DDBJ databases">
        <authorList>
            <consortium name="Pathogen Informatics"/>
            <person name="Doyle S."/>
        </authorList>
    </citation>
    <scope>NUCLEOTIDE SEQUENCE [LARGE SCALE GENOMIC DNA]</scope>
    <source>
        <strain evidence="4 6">NCTC11159</strain>
    </source>
</reference>
<keyword evidence="3" id="KW-0732">Signal</keyword>
<feature type="signal peptide" evidence="3">
    <location>
        <begin position="1"/>
        <end position="23"/>
    </location>
</feature>
<evidence type="ECO:0000313" key="4">
    <source>
        <dbReference type="EMBL" id="STR44605.1"/>
    </source>
</evidence>
<dbReference type="RefSeq" id="WP_233702955.1">
    <property type="nucleotide sequence ID" value="NZ_CAWOLO010000006.1"/>
</dbReference>
<name>A0A377STB0_9NEIS</name>
<dbReference type="InterPro" id="IPR006059">
    <property type="entry name" value="SBP"/>
</dbReference>
<gene>
    <name evidence="5" type="ORF">EV682_10678</name>
    <name evidence="4" type="ORF">NCTC11159_03144</name>
</gene>
<evidence type="ECO:0000313" key="7">
    <source>
        <dbReference type="Proteomes" id="UP000295794"/>
    </source>
</evidence>
<dbReference type="AlphaFoldDB" id="A0A377STB0"/>
<dbReference type="InterPro" id="IPR050490">
    <property type="entry name" value="Bact_solute-bd_prot1"/>
</dbReference>
<dbReference type="EMBL" id="SMBT01000006">
    <property type="protein sequence ID" value="TCU86194.1"/>
    <property type="molecule type" value="Genomic_DNA"/>
</dbReference>
<dbReference type="Proteomes" id="UP000295794">
    <property type="component" value="Unassembled WGS sequence"/>
</dbReference>
<evidence type="ECO:0000313" key="6">
    <source>
        <dbReference type="Proteomes" id="UP000255108"/>
    </source>
</evidence>
<dbReference type="SUPFAM" id="SSF53850">
    <property type="entry name" value="Periplasmic binding protein-like II"/>
    <property type="match status" value="1"/>
</dbReference>
<accession>A0A377STB0</accession>
<feature type="chain" id="PRO_5016598337" evidence="3">
    <location>
        <begin position="24"/>
        <end position="422"/>
    </location>
</feature>
<dbReference type="CDD" id="cd13585">
    <property type="entry name" value="PBP2_TMBP_like"/>
    <property type="match status" value="1"/>
</dbReference>
<dbReference type="Proteomes" id="UP000255108">
    <property type="component" value="Unassembled WGS sequence"/>
</dbReference>
<keyword evidence="7" id="KW-1185">Reference proteome</keyword>
<organism evidence="4 6">
    <name type="scientific">Iodobacter fluviatilis</name>
    <dbReference type="NCBI Taxonomy" id="537"/>
    <lineage>
        <taxon>Bacteria</taxon>
        <taxon>Pseudomonadati</taxon>
        <taxon>Pseudomonadota</taxon>
        <taxon>Betaproteobacteria</taxon>
        <taxon>Neisseriales</taxon>
        <taxon>Chitinibacteraceae</taxon>
        <taxon>Iodobacter</taxon>
    </lineage>
</organism>
<proteinExistence type="inferred from homology"/>
<dbReference type="GO" id="GO:0042597">
    <property type="term" value="C:periplasmic space"/>
    <property type="evidence" value="ECO:0007669"/>
    <property type="project" value="UniProtKB-SubCell"/>
</dbReference>
<reference evidence="5 7" key="2">
    <citation type="submission" date="2019-03" db="EMBL/GenBank/DDBJ databases">
        <title>Genomic Encyclopedia of Type Strains, Phase IV (KMG-IV): sequencing the most valuable type-strain genomes for metagenomic binning, comparative biology and taxonomic classification.</title>
        <authorList>
            <person name="Goeker M."/>
        </authorList>
    </citation>
    <scope>NUCLEOTIDE SEQUENCE [LARGE SCALE GENOMIC DNA]</scope>
    <source>
        <strain evidence="5 7">DSM 3764</strain>
    </source>
</reference>
<dbReference type="PANTHER" id="PTHR43649">
    <property type="entry name" value="ARABINOSE-BINDING PROTEIN-RELATED"/>
    <property type="match status" value="1"/>
</dbReference>
<dbReference type="PANTHER" id="PTHR43649:SF12">
    <property type="entry name" value="DIACETYLCHITOBIOSE BINDING PROTEIN DASA"/>
    <property type="match status" value="1"/>
</dbReference>